<dbReference type="Proteomes" id="UP000016660">
    <property type="component" value="Unassembled WGS sequence"/>
</dbReference>
<protein>
    <submittedName>
        <fullName evidence="1">Uncharacterized protein</fullName>
    </submittedName>
</protein>
<sequence length="40" mass="4584">MLSDSFLSKIREKFIANECNIMQALSECLELSSSRNNFTL</sequence>
<reference evidence="1 2" key="1">
    <citation type="submission" date="2013-06" db="EMBL/GenBank/DDBJ databases">
        <authorList>
            <person name="Weinstock G."/>
            <person name="Sodergren E."/>
            <person name="Lobos E.A."/>
            <person name="Fulton L."/>
            <person name="Fulton R."/>
            <person name="Courtney L."/>
            <person name="Fronick C."/>
            <person name="O'Laughlin M."/>
            <person name="Godfrey J."/>
            <person name="Wilson R.M."/>
            <person name="Miner T."/>
            <person name="Farmer C."/>
            <person name="Delehaunty K."/>
            <person name="Cordes M."/>
            <person name="Minx P."/>
            <person name="Tomlinson C."/>
            <person name="Chen J."/>
            <person name="Wollam A."/>
            <person name="Pepin K.H."/>
            <person name="Bhonagiri V."/>
            <person name="Zhang X."/>
            <person name="Warren W."/>
            <person name="Mitreva M."/>
            <person name="Mardis E.R."/>
            <person name="Wilson R.K."/>
        </authorList>
    </citation>
    <scope>NUCLEOTIDE SEQUENCE [LARGE SCALE GENOMIC DNA]</scope>
    <source>
        <strain evidence="1 2">ATCC 29426</strain>
    </source>
</reference>
<organism evidence="1 2">
    <name type="scientific">Prevotella disiens JCM 6334 = ATCC 29426</name>
    <dbReference type="NCBI Taxonomy" id="1235811"/>
    <lineage>
        <taxon>Bacteria</taxon>
        <taxon>Pseudomonadati</taxon>
        <taxon>Bacteroidota</taxon>
        <taxon>Bacteroidia</taxon>
        <taxon>Bacteroidales</taxon>
        <taxon>Prevotellaceae</taxon>
        <taxon>Prevotella</taxon>
    </lineage>
</organism>
<evidence type="ECO:0000313" key="1">
    <source>
        <dbReference type="EMBL" id="ERJ73091.1"/>
    </source>
</evidence>
<proteinExistence type="predicted"/>
<keyword evidence="2" id="KW-1185">Reference proteome</keyword>
<dbReference type="EMBL" id="AWUY01000225">
    <property type="protein sequence ID" value="ERJ73091.1"/>
    <property type="molecule type" value="Genomic_DNA"/>
</dbReference>
<gene>
    <name evidence="1" type="ORF">HMPREF0653_02228</name>
</gene>
<name>A0ABN0NPV8_9BACT</name>
<comment type="caution">
    <text evidence="1">The sequence shown here is derived from an EMBL/GenBank/DDBJ whole genome shotgun (WGS) entry which is preliminary data.</text>
</comment>
<evidence type="ECO:0000313" key="2">
    <source>
        <dbReference type="Proteomes" id="UP000016660"/>
    </source>
</evidence>
<accession>A0ABN0NPV8</accession>